<dbReference type="Proteomes" id="UP000054544">
    <property type="component" value="Unassembled WGS sequence"/>
</dbReference>
<accession>A0A0D9NJ71</accession>
<keyword evidence="2" id="KW-0812">Transmembrane</keyword>
<evidence type="ECO:0000256" key="2">
    <source>
        <dbReference type="SAM" id="Phobius"/>
    </source>
</evidence>
<organism evidence="3 4">
    <name type="scientific">Metarhizium anisopliae BRIP 53293</name>
    <dbReference type="NCBI Taxonomy" id="1291518"/>
    <lineage>
        <taxon>Eukaryota</taxon>
        <taxon>Fungi</taxon>
        <taxon>Dikarya</taxon>
        <taxon>Ascomycota</taxon>
        <taxon>Pezizomycotina</taxon>
        <taxon>Sordariomycetes</taxon>
        <taxon>Hypocreomycetidae</taxon>
        <taxon>Hypocreales</taxon>
        <taxon>Clavicipitaceae</taxon>
        <taxon>Metarhizium</taxon>
    </lineage>
</organism>
<keyword evidence="2" id="KW-1133">Transmembrane helix</keyword>
<evidence type="ECO:0000313" key="4">
    <source>
        <dbReference type="Proteomes" id="UP000054544"/>
    </source>
</evidence>
<evidence type="ECO:0008006" key="5">
    <source>
        <dbReference type="Google" id="ProtNLM"/>
    </source>
</evidence>
<feature type="transmembrane region" description="Helical" evidence="2">
    <location>
        <begin position="40"/>
        <end position="61"/>
    </location>
</feature>
<feature type="transmembrane region" description="Helical" evidence="2">
    <location>
        <begin position="12"/>
        <end position="33"/>
    </location>
</feature>
<reference evidence="4" key="1">
    <citation type="journal article" date="2014" name="BMC Genomics">
        <title>The genome sequence of the biocontrol fungus Metarhizium anisopliae and comparative genomics of Metarhizium species.</title>
        <authorList>
            <person name="Pattemore J.A."/>
            <person name="Hane J.K."/>
            <person name="Williams A.H."/>
            <person name="Wilson B.A."/>
            <person name="Stodart B.J."/>
            <person name="Ash G.J."/>
        </authorList>
    </citation>
    <scope>NUCLEOTIDE SEQUENCE [LARGE SCALE GENOMIC DNA]</scope>
    <source>
        <strain evidence="4">BRIP 53293</strain>
    </source>
</reference>
<gene>
    <name evidence="3" type="ORF">H634G_10775</name>
</gene>
<feature type="transmembrane region" description="Helical" evidence="2">
    <location>
        <begin position="112"/>
        <end position="131"/>
    </location>
</feature>
<feature type="region of interest" description="Disordered" evidence="1">
    <location>
        <begin position="267"/>
        <end position="300"/>
    </location>
</feature>
<keyword evidence="4" id="KW-1185">Reference proteome</keyword>
<feature type="transmembrane region" description="Helical" evidence="2">
    <location>
        <begin position="151"/>
        <end position="169"/>
    </location>
</feature>
<proteinExistence type="predicted"/>
<evidence type="ECO:0000256" key="1">
    <source>
        <dbReference type="SAM" id="MobiDB-lite"/>
    </source>
</evidence>
<evidence type="ECO:0000313" key="3">
    <source>
        <dbReference type="EMBL" id="KJK73951.1"/>
    </source>
</evidence>
<protein>
    <recommendedName>
        <fullName evidence="5">G-protein coupled receptors family 1 profile domain-containing protein</fullName>
    </recommendedName>
</protein>
<dbReference type="AlphaFoldDB" id="A0A0D9NJ71"/>
<keyword evidence="2" id="KW-0472">Membrane</keyword>
<feature type="transmembrane region" description="Helical" evidence="2">
    <location>
        <begin position="200"/>
        <end position="220"/>
    </location>
</feature>
<sequence>MAPDAPVYFDLSWAILSTVGLANFLLGFMVLGITGASRSVAVPMIVSAAGALGNGLCVVAFYSQYPLPGRLVAIVLSDTSWLVEEAGLSCYGYIIVTGMLSHGHRVTFKAFFWASILVITAIRFVILAYHILSLLESPGGNLPHIVTHLHIGYFSGLVLVESVTSTLLLKRFNSARKMSEDAALPCSLFRYLMRSTEIRVAILTLISICRTITHVFLISAQSSASVASQIDRFAATLEILFPVAMYIDTLASRLALADDAKANALHHQNTRTSIQPRGPSRPHIVTGKGTIQSSKGESDDTLALSRVSISGHEPNCR</sequence>
<feature type="transmembrane region" description="Helical" evidence="2">
    <location>
        <begin position="81"/>
        <end position="100"/>
    </location>
</feature>
<name>A0A0D9NJ71_METAN</name>
<dbReference type="EMBL" id="KE384768">
    <property type="protein sequence ID" value="KJK73951.1"/>
    <property type="molecule type" value="Genomic_DNA"/>
</dbReference>